<dbReference type="NCBIfam" id="TIGR01643">
    <property type="entry name" value="YD_repeat_2x"/>
    <property type="match status" value="1"/>
</dbReference>
<keyword evidence="7" id="KW-1185">Reference proteome</keyword>
<feature type="compositionally biased region" description="Polar residues" evidence="4">
    <location>
        <begin position="375"/>
        <end position="387"/>
    </location>
</feature>
<sequence length="618" mass="63737">MVATQVHRVGAAAQSFTYNALHQLTGQTLTNPAGATEAAVGYGYDPNGRVTSQTTTGTAGAAAHSYTYDQAGRLATWNNGSSTTTYGYDAAGNRTQAGALTATYNARDQLITAGPTSYAYTARGTLASQTTAGATTSYSHDAFDQMATAGSTGYTYDGLGRVATASGNTFSYDGTGHALTGDGSQTFGRGPSGQVLSVGTGAGAGLAFTNQHGDLTATFTATGGAPTGSTAFDPYGQVTATAGRHTDLGFQGGWTDPATGYVGTASRWYSPAMGAFTSHDTASADFAGPSAAGNPYAFGNDDPLNNTDPSGHSACGRSNRGGSRVGTTARNAPRFVSWQDTDRTGAQDELPLQESPALLDGGDVEAGNPFPSWRPQGNEQYVHSPGTSAYEGGPVFVPLPNGQLPEFPMPEMPELPVFSPSLLFGLFSAGECDAGEPRRPTAEDGIDQRPINERPSGQTKQAGERDEPGTKTSDSGPSDTPANNNAIAKPNPQTETGASPHEPVSQPGATSSGPQAGSAPVEGTPGEGSNTSLYRTSPTDRGDSELRNGVDPTNFPRSADGSDDGAAHFGNKRLATEWAQSHPDTHDVGFRVDVPTEWLTERVNSGQIEPWDGMIEGQ</sequence>
<dbReference type="Pfam" id="PF25023">
    <property type="entry name" value="TEN_YD-shell"/>
    <property type="match status" value="1"/>
</dbReference>
<dbReference type="InterPro" id="IPR006530">
    <property type="entry name" value="YD"/>
</dbReference>
<evidence type="ECO:0000256" key="2">
    <source>
        <dbReference type="ARBA" id="ARBA00022737"/>
    </source>
</evidence>
<evidence type="ECO:0000313" key="6">
    <source>
        <dbReference type="EMBL" id="KAA2253340.1"/>
    </source>
</evidence>
<organism evidence="6 7">
    <name type="scientific">Solihabitans fulvus</name>
    <dbReference type="NCBI Taxonomy" id="1892852"/>
    <lineage>
        <taxon>Bacteria</taxon>
        <taxon>Bacillati</taxon>
        <taxon>Actinomycetota</taxon>
        <taxon>Actinomycetes</taxon>
        <taxon>Pseudonocardiales</taxon>
        <taxon>Pseudonocardiaceae</taxon>
        <taxon>Solihabitans</taxon>
    </lineage>
</organism>
<reference evidence="6 7" key="2">
    <citation type="submission" date="2019-09" db="EMBL/GenBank/DDBJ databases">
        <authorList>
            <person name="Jin C."/>
        </authorList>
    </citation>
    <scope>NUCLEOTIDE SEQUENCE [LARGE SCALE GENOMIC DNA]</scope>
    <source>
        <strain evidence="6 7">AN110305</strain>
    </source>
</reference>
<evidence type="ECO:0000256" key="3">
    <source>
        <dbReference type="ARBA" id="ARBA00023157"/>
    </source>
</evidence>
<accession>A0A5B2WRA6</accession>
<dbReference type="Gene3D" id="2.180.10.10">
    <property type="entry name" value="RHS repeat-associated core"/>
    <property type="match status" value="1"/>
</dbReference>
<keyword evidence="1" id="KW-0245">EGF-like domain</keyword>
<feature type="compositionally biased region" description="Basic and acidic residues" evidence="4">
    <location>
        <begin position="538"/>
        <end position="548"/>
    </location>
</feature>
<name>A0A5B2WRA6_9PSEU</name>
<dbReference type="NCBIfam" id="TIGR03696">
    <property type="entry name" value="Rhs_assc_core"/>
    <property type="match status" value="1"/>
</dbReference>
<dbReference type="Proteomes" id="UP000323454">
    <property type="component" value="Unassembled WGS sequence"/>
</dbReference>
<feature type="compositionally biased region" description="Polar residues" evidence="4">
    <location>
        <begin position="470"/>
        <end position="480"/>
    </location>
</feature>
<evidence type="ECO:0000259" key="5">
    <source>
        <dbReference type="Pfam" id="PF25023"/>
    </source>
</evidence>
<feature type="region of interest" description="Disordered" evidence="4">
    <location>
        <begin position="431"/>
        <end position="589"/>
    </location>
</feature>
<feature type="region of interest" description="Disordered" evidence="4">
    <location>
        <begin position="358"/>
        <end position="387"/>
    </location>
</feature>
<dbReference type="AlphaFoldDB" id="A0A5B2WRA6"/>
<comment type="caution">
    <text evidence="6">The sequence shown here is derived from an EMBL/GenBank/DDBJ whole genome shotgun (WGS) entry which is preliminary data.</text>
</comment>
<evidence type="ECO:0000313" key="7">
    <source>
        <dbReference type="Proteomes" id="UP000323454"/>
    </source>
</evidence>
<feature type="compositionally biased region" description="Low complexity" evidence="4">
    <location>
        <begin position="481"/>
        <end position="492"/>
    </location>
</feature>
<feature type="domain" description="Teneurin-like YD-shell" evidence="5">
    <location>
        <begin position="42"/>
        <end position="285"/>
    </location>
</feature>
<keyword evidence="3" id="KW-1015">Disulfide bond</keyword>
<evidence type="ECO:0000256" key="4">
    <source>
        <dbReference type="SAM" id="MobiDB-lite"/>
    </source>
</evidence>
<dbReference type="PANTHER" id="PTHR11219">
    <property type="entry name" value="TENEURIN AND N-ACETYLGLUCOSAMINE-1-PHOSPHODIESTER ALPHA-N-ACETYLGLUCOSAMINIDASE"/>
    <property type="match status" value="1"/>
</dbReference>
<dbReference type="InterPro" id="IPR022385">
    <property type="entry name" value="Rhs_assc_core"/>
</dbReference>
<evidence type="ECO:0000256" key="1">
    <source>
        <dbReference type="ARBA" id="ARBA00022536"/>
    </source>
</evidence>
<keyword evidence="2" id="KW-0677">Repeat</keyword>
<dbReference type="OrthoDB" id="4981820at2"/>
<gene>
    <name evidence="6" type="ORF">F0L68_33575</name>
</gene>
<dbReference type="InterPro" id="IPR056823">
    <property type="entry name" value="TEN-like_YD-shell"/>
</dbReference>
<feature type="compositionally biased region" description="Basic and acidic residues" evidence="4">
    <location>
        <begin position="435"/>
        <end position="452"/>
    </location>
</feature>
<feature type="region of interest" description="Disordered" evidence="4">
    <location>
        <begin position="297"/>
        <end position="341"/>
    </location>
</feature>
<dbReference type="PANTHER" id="PTHR11219:SF69">
    <property type="entry name" value="TENEURIN-A"/>
    <property type="match status" value="1"/>
</dbReference>
<protein>
    <submittedName>
        <fullName evidence="6">RHS repeat-associated core domain-containing protein</fullName>
    </submittedName>
</protein>
<dbReference type="InterPro" id="IPR051216">
    <property type="entry name" value="Teneurin"/>
</dbReference>
<dbReference type="RefSeq" id="WP_149853905.1">
    <property type="nucleotide sequence ID" value="NZ_VUOB01000067.1"/>
</dbReference>
<reference evidence="6 7" key="1">
    <citation type="submission" date="2019-09" db="EMBL/GenBank/DDBJ databases">
        <title>Goodfellowia gen. nov., a new genus of the Pseudonocardineae related to Actinoalloteichus, containing Goodfellowia coeruleoviolacea gen. nov., comb. nov. gen. nov., comb. nov.</title>
        <authorList>
            <person name="Labeda D."/>
        </authorList>
    </citation>
    <scope>NUCLEOTIDE SEQUENCE [LARGE SCALE GENOMIC DNA]</scope>
    <source>
        <strain evidence="6 7">AN110305</strain>
    </source>
</reference>
<proteinExistence type="predicted"/>
<dbReference type="EMBL" id="VUOB01000067">
    <property type="protein sequence ID" value="KAA2253340.1"/>
    <property type="molecule type" value="Genomic_DNA"/>
</dbReference>
<feature type="compositionally biased region" description="Polar residues" evidence="4">
    <location>
        <begin position="527"/>
        <end position="537"/>
    </location>
</feature>